<dbReference type="STRING" id="520762.AN619_03150"/>
<protein>
    <submittedName>
        <fullName evidence="1">Uncharacterized protein</fullName>
    </submittedName>
</protein>
<evidence type="ECO:0000313" key="1">
    <source>
        <dbReference type="EMBL" id="KXG78005.1"/>
    </source>
</evidence>
<dbReference type="AlphaFoldDB" id="A0A140LBT0"/>
<gene>
    <name evidence="1" type="ORF">AN619_03150</name>
</gene>
<sequence>MKIKIWENILWDGYLAILIEMFSKKRKIANHHNGKAKDMSIFVILIILSIELLI</sequence>
<accession>A0A140LBT0</accession>
<reference evidence="1 2" key="1">
    <citation type="submission" date="2015-12" db="EMBL/GenBank/DDBJ databases">
        <title>Draft genome sequence of the thermoanaerobe Thermotalea metallivorans, an isolate from the runoff channel of the Great Artesian Basin, Australia.</title>
        <authorList>
            <person name="Patel B.K."/>
        </authorList>
    </citation>
    <scope>NUCLEOTIDE SEQUENCE [LARGE SCALE GENOMIC DNA]</scope>
    <source>
        <strain evidence="1 2">B2-1</strain>
    </source>
</reference>
<dbReference type="EMBL" id="LOEE01000008">
    <property type="protein sequence ID" value="KXG78005.1"/>
    <property type="molecule type" value="Genomic_DNA"/>
</dbReference>
<name>A0A140LBT0_9FIRM</name>
<evidence type="ECO:0000313" key="2">
    <source>
        <dbReference type="Proteomes" id="UP000070456"/>
    </source>
</evidence>
<keyword evidence="2" id="KW-1185">Reference proteome</keyword>
<dbReference type="Proteomes" id="UP000070456">
    <property type="component" value="Unassembled WGS sequence"/>
</dbReference>
<organism evidence="1 2">
    <name type="scientific">Thermotalea metallivorans</name>
    <dbReference type="NCBI Taxonomy" id="520762"/>
    <lineage>
        <taxon>Bacteria</taxon>
        <taxon>Bacillati</taxon>
        <taxon>Bacillota</taxon>
        <taxon>Clostridia</taxon>
        <taxon>Peptostreptococcales</taxon>
        <taxon>Thermotaleaceae</taxon>
        <taxon>Thermotalea</taxon>
    </lineage>
</organism>
<comment type="caution">
    <text evidence="1">The sequence shown here is derived from an EMBL/GenBank/DDBJ whole genome shotgun (WGS) entry which is preliminary data.</text>
</comment>
<proteinExistence type="predicted"/>